<dbReference type="InterPro" id="IPR009057">
    <property type="entry name" value="Homeodomain-like_sf"/>
</dbReference>
<evidence type="ECO:0000259" key="9">
    <source>
        <dbReference type="PROSITE" id="PS50977"/>
    </source>
</evidence>
<evidence type="ECO:0000256" key="6">
    <source>
        <dbReference type="ARBA" id="ARBA00024936"/>
    </source>
</evidence>
<dbReference type="NCBIfam" id="NF001978">
    <property type="entry name" value="PRK00767.1"/>
    <property type="match status" value="1"/>
</dbReference>
<proteinExistence type="inferred from homology"/>
<comment type="function">
    <text evidence="6">Repressor involved in the biosynthesis of the osmoprotectant glycine betaine. It represses transcription of the choline transporter BetT and the genes of BetAB involved in the synthesis of glycine betaine.</text>
</comment>
<dbReference type="Proteomes" id="UP001157134">
    <property type="component" value="Unassembled WGS sequence"/>
</dbReference>
<feature type="domain" description="HTH tetR-type" evidence="9">
    <location>
        <begin position="39"/>
        <end position="99"/>
    </location>
</feature>
<dbReference type="InterPro" id="IPR017757">
    <property type="entry name" value="Tscrpt_rep_BetI"/>
</dbReference>
<dbReference type="InterPro" id="IPR036271">
    <property type="entry name" value="Tet_transcr_reg_TetR-rel_C_sf"/>
</dbReference>
<organism evidence="10 11">
    <name type="scientific">Thalassotalea loyana</name>
    <dbReference type="NCBI Taxonomy" id="280483"/>
    <lineage>
        <taxon>Bacteria</taxon>
        <taxon>Pseudomonadati</taxon>
        <taxon>Pseudomonadota</taxon>
        <taxon>Gammaproteobacteria</taxon>
        <taxon>Alteromonadales</taxon>
        <taxon>Colwelliaceae</taxon>
        <taxon>Thalassotalea</taxon>
    </lineage>
</organism>
<keyword evidence="2 7" id="KW-0678">Repressor</keyword>
<keyword evidence="11" id="KW-1185">Reference proteome</keyword>
<dbReference type="PROSITE" id="PS01081">
    <property type="entry name" value="HTH_TETR_1"/>
    <property type="match status" value="1"/>
</dbReference>
<comment type="function">
    <text evidence="7">Repressor involved in choline regulation of the bet genes.</text>
</comment>
<keyword evidence="5 7" id="KW-0804">Transcription</keyword>
<evidence type="ECO:0000313" key="10">
    <source>
        <dbReference type="EMBL" id="GLX86068.1"/>
    </source>
</evidence>
<dbReference type="PROSITE" id="PS50977">
    <property type="entry name" value="HTH_TETR_2"/>
    <property type="match status" value="1"/>
</dbReference>
<dbReference type="InterPro" id="IPR001647">
    <property type="entry name" value="HTH_TetR"/>
</dbReference>
<dbReference type="Pfam" id="PF00440">
    <property type="entry name" value="TetR_N"/>
    <property type="match status" value="1"/>
</dbReference>
<evidence type="ECO:0000256" key="4">
    <source>
        <dbReference type="ARBA" id="ARBA00023125"/>
    </source>
</evidence>
<dbReference type="InterPro" id="IPR023772">
    <property type="entry name" value="DNA-bd_HTH_TetR-type_CS"/>
</dbReference>
<evidence type="ECO:0000256" key="7">
    <source>
        <dbReference type="HAMAP-Rule" id="MF_00768"/>
    </source>
</evidence>
<evidence type="ECO:0000256" key="5">
    <source>
        <dbReference type="ARBA" id="ARBA00023163"/>
    </source>
</evidence>
<dbReference type="NCBIfam" id="TIGR03384">
    <property type="entry name" value="betaine_BetI"/>
    <property type="match status" value="1"/>
</dbReference>
<evidence type="ECO:0000256" key="2">
    <source>
        <dbReference type="ARBA" id="ARBA00022491"/>
    </source>
</evidence>
<protein>
    <recommendedName>
        <fullName evidence="7">HTH-type transcriptional regulator BetI</fullName>
    </recommendedName>
</protein>
<dbReference type="SUPFAM" id="SSF48498">
    <property type="entry name" value="Tetracyclin repressor-like, C-terminal domain"/>
    <property type="match status" value="1"/>
</dbReference>
<evidence type="ECO:0000256" key="1">
    <source>
        <dbReference type="ARBA" id="ARBA00004719"/>
    </source>
</evidence>
<dbReference type="Pfam" id="PF13977">
    <property type="entry name" value="TetR_C_6"/>
    <property type="match status" value="1"/>
</dbReference>
<comment type="pathway">
    <text evidence="1 7">Amine and polyamine biosynthesis; betaine biosynthesis via choline pathway [regulation].</text>
</comment>
<sequence length="231" mass="26053">MFTDLFHNYLLKIFNKGHWLWPKSVEGLESIMPKVGMEKIRKQQLIEATLESVEKHGLQGTTISSISKLAGVSTGIISHYFGGKGGLIKGTTIYLLEQLRQDFLAQFSTQKPTAIERINYIINANFSTAQSSNRAAISWLSFWVLSMHSDELSQLQKVNHARLASNLRFAFKTLVKREYVDHCTSILAAQIDGQWLRCALSHSDEVMFATAANECKALAQQLIVQYKKTDI</sequence>
<evidence type="ECO:0000256" key="8">
    <source>
        <dbReference type="PROSITE-ProRule" id="PRU00335"/>
    </source>
</evidence>
<gene>
    <name evidence="7 10" type="primary">betI</name>
    <name evidence="10" type="ORF">tloyanaT_23210</name>
</gene>
<name>A0ABQ6HD97_9GAMM</name>
<keyword evidence="4 7" id="KW-0238">DNA-binding</keyword>
<dbReference type="SUPFAM" id="SSF46689">
    <property type="entry name" value="Homeodomain-like"/>
    <property type="match status" value="1"/>
</dbReference>
<evidence type="ECO:0000313" key="11">
    <source>
        <dbReference type="Proteomes" id="UP001157134"/>
    </source>
</evidence>
<keyword evidence="3 7" id="KW-0805">Transcription regulation</keyword>
<dbReference type="HAMAP" id="MF_00768">
    <property type="entry name" value="HTH_type_BetI"/>
    <property type="match status" value="1"/>
</dbReference>
<accession>A0ABQ6HD97</accession>
<evidence type="ECO:0000256" key="3">
    <source>
        <dbReference type="ARBA" id="ARBA00023015"/>
    </source>
</evidence>
<dbReference type="EMBL" id="BSSV01000005">
    <property type="protein sequence ID" value="GLX86068.1"/>
    <property type="molecule type" value="Genomic_DNA"/>
</dbReference>
<dbReference type="Gene3D" id="1.10.357.10">
    <property type="entry name" value="Tetracycline Repressor, domain 2"/>
    <property type="match status" value="1"/>
</dbReference>
<dbReference type="InterPro" id="IPR039538">
    <property type="entry name" value="BetI_C"/>
</dbReference>
<reference evidence="10 11" key="1">
    <citation type="submission" date="2023-03" db="EMBL/GenBank/DDBJ databases">
        <title>Thalassotalea loyana LMG 22536T draft genome sequence.</title>
        <authorList>
            <person name="Sawabe T."/>
        </authorList>
    </citation>
    <scope>NUCLEOTIDE SEQUENCE [LARGE SCALE GENOMIC DNA]</scope>
    <source>
        <strain evidence="10 11">LMG 22536</strain>
    </source>
</reference>
<comment type="caution">
    <text evidence="10">The sequence shown here is derived from an EMBL/GenBank/DDBJ whole genome shotgun (WGS) entry which is preliminary data.</text>
</comment>
<feature type="DNA-binding region" description="H-T-H motif" evidence="7 8">
    <location>
        <begin position="62"/>
        <end position="81"/>
    </location>
</feature>